<keyword evidence="2 3" id="KW-0732">Signal</keyword>
<protein>
    <recommendedName>
        <fullName evidence="4">Wall-associated receptor kinase galacturonan-binding domain-containing protein</fullName>
    </recommendedName>
</protein>
<dbReference type="GO" id="GO:0030247">
    <property type="term" value="F:polysaccharide binding"/>
    <property type="evidence" value="ECO:0007669"/>
    <property type="project" value="InterPro"/>
</dbReference>
<keyword evidence="6" id="KW-1185">Reference proteome</keyword>
<dbReference type="PANTHER" id="PTHR33138">
    <property type="entry name" value="OS01G0690200 PROTEIN"/>
    <property type="match status" value="1"/>
</dbReference>
<gene>
    <name evidence="5" type="ORF">OIU84_014574</name>
</gene>
<feature type="signal peptide" evidence="3">
    <location>
        <begin position="1"/>
        <end position="25"/>
    </location>
</feature>
<dbReference type="InterPro" id="IPR025287">
    <property type="entry name" value="WAK_GUB"/>
</dbReference>
<evidence type="ECO:0000256" key="1">
    <source>
        <dbReference type="ARBA" id="ARBA00004167"/>
    </source>
</evidence>
<evidence type="ECO:0000259" key="4">
    <source>
        <dbReference type="Pfam" id="PF13947"/>
    </source>
</evidence>
<sequence>MHPLSTASATFFLFTLLLFFHLTASCPSNGARDLSNCNQNFSCGKLTNITYPFTGGERPSHCGSPEFQLECYNNLTTILTANSLPYRVTRVDQTSQTLRLSVLGLYNERPCIYPFNATTFDNCSFSLVSNHQTLSLFYGCKNPGDSDKENFKLSRPRPGRSEEGFFKIGGPVPGPPFMDNCQTSFQVPFLQSRAQELQAKGSSLLVEVLKEGFDVRYSNPCSYHYQKCYTPYGERSGFDGEPICIDTGK</sequence>
<evidence type="ECO:0000256" key="2">
    <source>
        <dbReference type="ARBA" id="ARBA00022729"/>
    </source>
</evidence>
<dbReference type="EMBL" id="JAPFFJ010000018">
    <property type="protein sequence ID" value="KAJ6402500.1"/>
    <property type="molecule type" value="Genomic_DNA"/>
</dbReference>
<feature type="domain" description="Wall-associated receptor kinase galacturonan-binding" evidence="4">
    <location>
        <begin position="37"/>
        <end position="101"/>
    </location>
</feature>
<feature type="chain" id="PRO_5042017612" description="Wall-associated receptor kinase galacturonan-binding domain-containing protein" evidence="3">
    <location>
        <begin position="26"/>
        <end position="249"/>
    </location>
</feature>
<dbReference type="PANTHER" id="PTHR33138:SF90">
    <property type="entry name" value="WALL-ASSOCIATED RECEPTOR KINASE GALACTURONAN-BINDING DOMAIN-CONTAINING PROTEIN"/>
    <property type="match status" value="1"/>
</dbReference>
<proteinExistence type="predicted"/>
<dbReference type="AlphaFoldDB" id="A0AAD6JCR9"/>
<evidence type="ECO:0000313" key="6">
    <source>
        <dbReference type="Proteomes" id="UP001162972"/>
    </source>
</evidence>
<name>A0AAD6JCR9_9ROSI</name>
<dbReference type="Pfam" id="PF13947">
    <property type="entry name" value="GUB_WAK_bind"/>
    <property type="match status" value="1"/>
</dbReference>
<reference evidence="5 6" key="1">
    <citation type="journal article" date="2023" name="Int. J. Mol. Sci.">
        <title>De Novo Assembly and Annotation of 11 Diverse Shrub Willow (Salix) Genomes Reveals Novel Gene Organization in Sex-Linked Regions.</title>
        <authorList>
            <person name="Hyden B."/>
            <person name="Feng K."/>
            <person name="Yates T.B."/>
            <person name="Jawdy S."/>
            <person name="Cereghino C."/>
            <person name="Smart L.B."/>
            <person name="Muchero W."/>
        </authorList>
    </citation>
    <scope>NUCLEOTIDE SEQUENCE [LARGE SCALE GENOMIC DNA]</scope>
    <source>
        <tissue evidence="5">Shoot tip</tissue>
    </source>
</reference>
<dbReference type="GO" id="GO:0016020">
    <property type="term" value="C:membrane"/>
    <property type="evidence" value="ECO:0007669"/>
    <property type="project" value="UniProtKB-SubCell"/>
</dbReference>
<dbReference type="GO" id="GO:0004674">
    <property type="term" value="F:protein serine/threonine kinase activity"/>
    <property type="evidence" value="ECO:0007669"/>
    <property type="project" value="UniProtKB-EC"/>
</dbReference>
<evidence type="ECO:0000313" key="5">
    <source>
        <dbReference type="EMBL" id="KAJ6402500.1"/>
    </source>
</evidence>
<comment type="subcellular location">
    <subcellularLocation>
        <location evidence="1">Membrane</location>
        <topology evidence="1">Single-pass membrane protein</topology>
    </subcellularLocation>
</comment>
<accession>A0AAD6JCR9</accession>
<dbReference type="Proteomes" id="UP001162972">
    <property type="component" value="Chromosome 4"/>
</dbReference>
<evidence type="ECO:0000256" key="3">
    <source>
        <dbReference type="SAM" id="SignalP"/>
    </source>
</evidence>
<comment type="caution">
    <text evidence="5">The sequence shown here is derived from an EMBL/GenBank/DDBJ whole genome shotgun (WGS) entry which is preliminary data.</text>
</comment>
<organism evidence="5 6">
    <name type="scientific">Salix udensis</name>
    <dbReference type="NCBI Taxonomy" id="889485"/>
    <lineage>
        <taxon>Eukaryota</taxon>
        <taxon>Viridiplantae</taxon>
        <taxon>Streptophyta</taxon>
        <taxon>Embryophyta</taxon>
        <taxon>Tracheophyta</taxon>
        <taxon>Spermatophyta</taxon>
        <taxon>Magnoliopsida</taxon>
        <taxon>eudicotyledons</taxon>
        <taxon>Gunneridae</taxon>
        <taxon>Pentapetalae</taxon>
        <taxon>rosids</taxon>
        <taxon>fabids</taxon>
        <taxon>Malpighiales</taxon>
        <taxon>Salicaceae</taxon>
        <taxon>Saliceae</taxon>
        <taxon>Salix</taxon>
    </lineage>
</organism>